<evidence type="ECO:0000313" key="2">
    <source>
        <dbReference type="EMBL" id="CEM54241.1"/>
    </source>
</evidence>
<organism evidence="2">
    <name type="scientific">Chromera velia CCMP2878</name>
    <dbReference type="NCBI Taxonomy" id="1169474"/>
    <lineage>
        <taxon>Eukaryota</taxon>
        <taxon>Sar</taxon>
        <taxon>Alveolata</taxon>
        <taxon>Colpodellida</taxon>
        <taxon>Chromeraceae</taxon>
        <taxon>Chromera</taxon>
    </lineage>
</organism>
<accession>A0A0G4IB25</accession>
<evidence type="ECO:0000256" key="1">
    <source>
        <dbReference type="SAM" id="Phobius"/>
    </source>
</evidence>
<keyword evidence="1" id="KW-1133">Transmembrane helix</keyword>
<name>A0A0G4IB25_9ALVE</name>
<proteinExistence type="predicted"/>
<feature type="transmembrane region" description="Helical" evidence="1">
    <location>
        <begin position="320"/>
        <end position="341"/>
    </location>
</feature>
<sequence>MTDRQLITEDPCQKVEDQESHFSAVLLTSEESGEILGAVLRPTKNFPGLSKDFDLSLRLRFFSSETYCNANWVSEDETGLGKVEAPLLDGPMTRAQCILFAKHIIFLALTIGDFPFIMTAFELFDRVAANQSSKANANVEIEEFRLQMLWRVLSGDSSADSRKDFDSLIRKHRSSACAGKGTPVDIKKAVELAEKEAIERAKKSLSGFDFLFSIKCRIADHCLKACLHLLEDVTQSSDPARIPSERLHSVFGRVRVLDFIGRDFHPLHSFWEGESIEAVLFRNAKQWQAERPTWEFLDHLLSTMSESSVFNWHYGLSCSWLVACSVYFFAVLLLAFWNFVWSGFKLNPWGRGTFIFTYFALNPVLSLEAALKLSPPVAEWLQASPWCSWLRTGFARALLVYARLLYSSFFRSEMLLWEAVTIGLMLIDIHFGSRLLEPIYAPFAACRESFFSTRAARLQTFGDSVRRCDHCKKVSGKAGR</sequence>
<dbReference type="EMBL" id="CDMZ01005769">
    <property type="protein sequence ID" value="CEM54241.1"/>
    <property type="molecule type" value="Genomic_DNA"/>
</dbReference>
<gene>
    <name evidence="2" type="ORF">Cvel_12619</name>
</gene>
<keyword evidence="1" id="KW-0472">Membrane</keyword>
<dbReference type="AlphaFoldDB" id="A0A0G4IB25"/>
<protein>
    <submittedName>
        <fullName evidence="2">Uncharacterized protein</fullName>
    </submittedName>
</protein>
<reference evidence="2" key="1">
    <citation type="submission" date="2014-11" db="EMBL/GenBank/DDBJ databases">
        <authorList>
            <person name="Otto D Thomas"/>
            <person name="Naeem Raeece"/>
        </authorList>
    </citation>
    <scope>NUCLEOTIDE SEQUENCE</scope>
</reference>
<keyword evidence="1" id="KW-0812">Transmembrane</keyword>
<dbReference type="VEuPathDB" id="CryptoDB:Cvel_12619"/>